<organism evidence="1 2">
    <name type="scientific">Phaeocystidibacter marisrubri</name>
    <dbReference type="NCBI Taxonomy" id="1577780"/>
    <lineage>
        <taxon>Bacteria</taxon>
        <taxon>Pseudomonadati</taxon>
        <taxon>Bacteroidota</taxon>
        <taxon>Flavobacteriia</taxon>
        <taxon>Flavobacteriales</taxon>
        <taxon>Phaeocystidibacteraceae</taxon>
        <taxon>Phaeocystidibacter</taxon>
    </lineage>
</organism>
<name>A0A6L3ZHG7_9FLAO</name>
<proteinExistence type="predicted"/>
<dbReference type="Proteomes" id="UP000484164">
    <property type="component" value="Unassembled WGS sequence"/>
</dbReference>
<sequence length="281" mass="31325">MPNYSVLHLEILLEVSAHKADVGQLDKGGFEKISTKIAEEVKGGSFSSPITPRYLQDLLSKLTKANEQSEESIGINQDYADSLSEFIGLKSFHNFQQCVEQWKSAFSQLALKADKEFKVNVVHNPADSIEHGDIQDALQKSNLKFIWVSSKDEGNLAFEDPASFHIILTGSNSAIVNEIQALPENASLPTTPIYLYHPETDSLLRELPVEWQKKPILNPQNIQVALAILHRITLYKEQSASKNERTNSVADSGLVILGENTQITAEYFSGRDMTININQKD</sequence>
<reference evidence="1 2" key="1">
    <citation type="submission" date="2019-10" db="EMBL/GenBank/DDBJ databases">
        <title>Genome sequence of Phaeocystidibacter marisrubri JCM30614 (type strain).</title>
        <authorList>
            <person name="Bowman J.P."/>
        </authorList>
    </citation>
    <scope>NUCLEOTIDE SEQUENCE [LARGE SCALE GENOMIC DNA]</scope>
    <source>
        <strain evidence="1 2">JCM 30614</strain>
    </source>
</reference>
<gene>
    <name evidence="1" type="ORF">F8C82_01395</name>
</gene>
<accession>A0A6L3ZHG7</accession>
<dbReference type="RefSeq" id="WP_151691650.1">
    <property type="nucleotide sequence ID" value="NZ_BMGX01000002.1"/>
</dbReference>
<evidence type="ECO:0000313" key="2">
    <source>
        <dbReference type="Proteomes" id="UP000484164"/>
    </source>
</evidence>
<keyword evidence="2" id="KW-1185">Reference proteome</keyword>
<protein>
    <submittedName>
        <fullName evidence="1">Uncharacterized protein</fullName>
    </submittedName>
</protein>
<dbReference type="EMBL" id="WBVQ01000001">
    <property type="protein sequence ID" value="KAB2817079.1"/>
    <property type="molecule type" value="Genomic_DNA"/>
</dbReference>
<evidence type="ECO:0000313" key="1">
    <source>
        <dbReference type="EMBL" id="KAB2817079.1"/>
    </source>
</evidence>
<dbReference type="AlphaFoldDB" id="A0A6L3ZHG7"/>
<comment type="caution">
    <text evidence="1">The sequence shown here is derived from an EMBL/GenBank/DDBJ whole genome shotgun (WGS) entry which is preliminary data.</text>
</comment>